<dbReference type="HOGENOM" id="CLU_3163688_0_0_11"/>
<sequence length="47" mass="5528">MESEVLDARPAPARRQARVGTALIGSRRRWPTTLHARWQWRDFVGRL</sequence>
<accession>U1Q0F9</accession>
<protein>
    <submittedName>
        <fullName evidence="1">Uncharacterized protein</fullName>
    </submittedName>
</protein>
<comment type="caution">
    <text evidence="1">The sequence shown here is derived from an EMBL/GenBank/DDBJ whole genome shotgun (WGS) entry which is preliminary data.</text>
</comment>
<proteinExistence type="predicted"/>
<keyword evidence="2" id="KW-1185">Reference proteome</keyword>
<dbReference type="EMBL" id="AWSE01000257">
    <property type="protein sequence ID" value="ERH21480.1"/>
    <property type="molecule type" value="Genomic_DNA"/>
</dbReference>
<dbReference type="AlphaFoldDB" id="U1Q0F9"/>
<gene>
    <name evidence="1" type="ORF">HMPREF1979_03122</name>
</gene>
<evidence type="ECO:0000313" key="2">
    <source>
        <dbReference type="Proteomes" id="UP000016536"/>
    </source>
</evidence>
<organism evidence="1 2">
    <name type="scientific">Actinomyces johnsonii F0542</name>
    <dbReference type="NCBI Taxonomy" id="1321818"/>
    <lineage>
        <taxon>Bacteria</taxon>
        <taxon>Bacillati</taxon>
        <taxon>Actinomycetota</taxon>
        <taxon>Actinomycetes</taxon>
        <taxon>Actinomycetales</taxon>
        <taxon>Actinomycetaceae</taxon>
        <taxon>Actinomyces</taxon>
    </lineage>
</organism>
<name>U1Q0F9_9ACTO</name>
<evidence type="ECO:0000313" key="1">
    <source>
        <dbReference type="EMBL" id="ERH21480.1"/>
    </source>
</evidence>
<reference evidence="1 2" key="1">
    <citation type="submission" date="2013-08" db="EMBL/GenBank/DDBJ databases">
        <authorList>
            <person name="Weinstock G."/>
            <person name="Sodergren E."/>
            <person name="Wylie T."/>
            <person name="Fulton L."/>
            <person name="Fulton R."/>
            <person name="Fronick C."/>
            <person name="O'Laughlin M."/>
            <person name="Godfrey J."/>
            <person name="Miner T."/>
            <person name="Herter B."/>
            <person name="Appelbaum E."/>
            <person name="Cordes M."/>
            <person name="Lek S."/>
            <person name="Wollam A."/>
            <person name="Pepin K.H."/>
            <person name="Palsikar V.B."/>
            <person name="Mitreva M."/>
            <person name="Wilson R.K."/>
        </authorList>
    </citation>
    <scope>NUCLEOTIDE SEQUENCE [LARGE SCALE GENOMIC DNA]</scope>
    <source>
        <strain evidence="1 2">F0542</strain>
    </source>
</reference>
<dbReference type="Proteomes" id="UP000016536">
    <property type="component" value="Unassembled WGS sequence"/>
</dbReference>